<evidence type="ECO:0000256" key="4">
    <source>
        <dbReference type="SAM" id="Coils"/>
    </source>
</evidence>
<sequence length="559" mass="60799">MLKKRKVGNRLLVAFLIVVLFAGLAGTIGILLIRTVNEEYHAELQDYGFAQGDIGSLGQAFQAHRATVLYIIFSEDDAETAKQKENLTKQIDVINEKMQLVQARMKTASEKELYSQLTEKMKSYEDIRSHTIELASKSPQESMEFFRSYAAPLAAEIANTINTMLSDKSTAGDIKSAHLSRQTSVFIAIMGAIIFISIVTSVMIAIAITRGITRPIDELKKVADRMAQGDLKCRLEYRSKDELGHLADSMRTMMERLSYYMDYISSTTSQMAQGNFHIPHDPEEFKGEFRSVQISIQNLTDSLNDVMAKITQSSDQVASGAEQVASSAQALSHGATEQASSIEELAATINDISNNINQNAENAKETNQQVSNTAAELEFGKTQMQELTNAMADISSASSEIGKVIKTIEDIAFQTNILALNAAVEAARAGEAGKGFAVVADEVRNLANKSQEASKNTAALIQRALASIESGNHIAKETATSMDRIVQSSKIAADLAYQISTASKDQAFAVAQVTQGIDQISSVIQTNSATSEESAAASQEMAGQAQMLKLLMKKFQLKI</sequence>
<dbReference type="GO" id="GO:0006935">
    <property type="term" value="P:chemotaxis"/>
    <property type="evidence" value="ECO:0007669"/>
    <property type="project" value="UniProtKB-KW"/>
</dbReference>
<dbReference type="InterPro" id="IPR051310">
    <property type="entry name" value="MCP_chemotaxis"/>
</dbReference>
<dbReference type="PANTHER" id="PTHR43531">
    <property type="entry name" value="PROTEIN ICFG"/>
    <property type="match status" value="1"/>
</dbReference>
<reference evidence="8" key="1">
    <citation type="submission" date="2010-07" db="EMBL/GenBank/DDBJ databases">
        <title>Complete sequence of Clostridium saccharolyticum WM1.</title>
        <authorList>
            <consortium name="US DOE Joint Genome Institute"/>
            <person name="Lucas S."/>
            <person name="Copeland A."/>
            <person name="Lapidus A."/>
            <person name="Cheng J.-F."/>
            <person name="Bruce D."/>
            <person name="Goodwin L."/>
            <person name="Pitluck S."/>
            <person name="Chertkov O."/>
            <person name="Detter J.C."/>
            <person name="Han C."/>
            <person name="Tapia R."/>
            <person name="Land M."/>
            <person name="Hauser L."/>
            <person name="Chang Y.-J."/>
            <person name="Jeffries C."/>
            <person name="Kyrpides N."/>
            <person name="Ivanova N."/>
            <person name="Mikhailova N."/>
            <person name="Mouttaki H."/>
            <person name="Lin L."/>
            <person name="Zhou J."/>
            <person name="Hemme C.L."/>
            <person name="Woyke T."/>
        </authorList>
    </citation>
    <scope>NUCLEOTIDE SEQUENCE [LARGE SCALE GENOMIC DNA]</scope>
    <source>
        <strain evidence="8">WM1</strain>
    </source>
</reference>
<dbReference type="STRING" id="610130.Closa_0088"/>
<keyword evidence="5" id="KW-0472">Membrane</keyword>
<dbReference type="CDD" id="cd11386">
    <property type="entry name" value="MCP_signal"/>
    <property type="match status" value="1"/>
</dbReference>
<dbReference type="CDD" id="cd06225">
    <property type="entry name" value="HAMP"/>
    <property type="match status" value="1"/>
</dbReference>
<evidence type="ECO:0000256" key="2">
    <source>
        <dbReference type="ARBA" id="ARBA00029447"/>
    </source>
</evidence>
<evidence type="ECO:0000256" key="1">
    <source>
        <dbReference type="ARBA" id="ARBA00022500"/>
    </source>
</evidence>
<dbReference type="InterPro" id="IPR024478">
    <property type="entry name" value="HlyB_4HB_MCP"/>
</dbReference>
<dbReference type="RefSeq" id="WP_013270831.1">
    <property type="nucleotide sequence ID" value="NC_014376.1"/>
</dbReference>
<protein>
    <submittedName>
        <fullName evidence="8">Methyl-accepting chemotaxis sensory transducer</fullName>
    </submittedName>
</protein>
<dbReference type="Gene3D" id="1.10.287.950">
    <property type="entry name" value="Methyl-accepting chemotaxis protein"/>
    <property type="match status" value="1"/>
</dbReference>
<dbReference type="EMBL" id="CP002109">
    <property type="protein sequence ID" value="ADL02731.1"/>
    <property type="molecule type" value="Genomic_DNA"/>
</dbReference>
<organism evidence="8 9">
    <name type="scientific">Lacrimispora saccharolytica (strain ATCC 35040 / DSM 2544 / NRCC 2533 / WM1)</name>
    <name type="common">Clostridium saccharolyticum</name>
    <dbReference type="NCBI Taxonomy" id="610130"/>
    <lineage>
        <taxon>Bacteria</taxon>
        <taxon>Bacillati</taxon>
        <taxon>Bacillota</taxon>
        <taxon>Clostridia</taxon>
        <taxon>Lachnospirales</taxon>
        <taxon>Lachnospiraceae</taxon>
        <taxon>Lacrimispora</taxon>
    </lineage>
</organism>
<keyword evidence="5" id="KW-1133">Transmembrane helix</keyword>
<dbReference type="PROSITE" id="PS50885">
    <property type="entry name" value="HAMP"/>
    <property type="match status" value="1"/>
</dbReference>
<dbReference type="AlphaFoldDB" id="D9R0T2"/>
<dbReference type="Pfam" id="PF00672">
    <property type="entry name" value="HAMP"/>
    <property type="match status" value="1"/>
</dbReference>
<keyword evidence="5" id="KW-0812">Transmembrane</keyword>
<proteinExistence type="inferred from homology"/>
<keyword evidence="3" id="KW-0807">Transducer</keyword>
<dbReference type="KEGG" id="csh:Closa_0088"/>
<dbReference type="InterPro" id="IPR003660">
    <property type="entry name" value="HAMP_dom"/>
</dbReference>
<dbReference type="SUPFAM" id="SSF58104">
    <property type="entry name" value="Methyl-accepting chemotaxis protein (MCP) signaling domain"/>
    <property type="match status" value="1"/>
</dbReference>
<dbReference type="PROSITE" id="PS50111">
    <property type="entry name" value="CHEMOTAXIS_TRANSDUC_2"/>
    <property type="match status" value="1"/>
</dbReference>
<dbReference type="OrthoDB" id="9814363at2"/>
<keyword evidence="4" id="KW-0175">Coiled coil</keyword>
<evidence type="ECO:0000256" key="3">
    <source>
        <dbReference type="PROSITE-ProRule" id="PRU00284"/>
    </source>
</evidence>
<feature type="coiled-coil region" evidence="4">
    <location>
        <begin position="342"/>
        <end position="373"/>
    </location>
</feature>
<evidence type="ECO:0000256" key="5">
    <source>
        <dbReference type="SAM" id="Phobius"/>
    </source>
</evidence>
<dbReference type="Gene3D" id="6.10.340.10">
    <property type="match status" value="1"/>
</dbReference>
<keyword evidence="1" id="KW-0145">Chemotaxis</keyword>
<feature type="domain" description="HAMP" evidence="7">
    <location>
        <begin position="210"/>
        <end position="262"/>
    </location>
</feature>
<dbReference type="Proteomes" id="UP000001662">
    <property type="component" value="Chromosome"/>
</dbReference>
<dbReference type="PANTHER" id="PTHR43531:SF11">
    <property type="entry name" value="METHYL-ACCEPTING CHEMOTAXIS PROTEIN 3"/>
    <property type="match status" value="1"/>
</dbReference>
<feature type="transmembrane region" description="Helical" evidence="5">
    <location>
        <begin position="12"/>
        <end position="33"/>
    </location>
</feature>
<keyword evidence="9" id="KW-1185">Reference proteome</keyword>
<feature type="coiled-coil region" evidence="4">
    <location>
        <begin position="84"/>
        <end position="111"/>
    </location>
</feature>
<comment type="similarity">
    <text evidence="2">Belongs to the methyl-accepting chemotaxis (MCP) protein family.</text>
</comment>
<dbReference type="SMART" id="SM00283">
    <property type="entry name" value="MA"/>
    <property type="match status" value="1"/>
</dbReference>
<dbReference type="Pfam" id="PF12729">
    <property type="entry name" value="4HB_MCP_1"/>
    <property type="match status" value="1"/>
</dbReference>
<dbReference type="SMART" id="SM00304">
    <property type="entry name" value="HAMP"/>
    <property type="match status" value="2"/>
</dbReference>
<dbReference type="PaxDb" id="610130-Closa_0088"/>
<feature type="transmembrane region" description="Helical" evidence="5">
    <location>
        <begin position="185"/>
        <end position="208"/>
    </location>
</feature>
<feature type="domain" description="Methyl-accepting transducer" evidence="6">
    <location>
        <begin position="313"/>
        <end position="542"/>
    </location>
</feature>
<dbReference type="GO" id="GO:0005886">
    <property type="term" value="C:plasma membrane"/>
    <property type="evidence" value="ECO:0007669"/>
    <property type="project" value="TreeGrafter"/>
</dbReference>
<accession>D9R0T2</accession>
<evidence type="ECO:0000313" key="8">
    <source>
        <dbReference type="EMBL" id="ADL02731.1"/>
    </source>
</evidence>
<dbReference type="GO" id="GO:0004888">
    <property type="term" value="F:transmembrane signaling receptor activity"/>
    <property type="evidence" value="ECO:0007669"/>
    <property type="project" value="TreeGrafter"/>
</dbReference>
<evidence type="ECO:0000259" key="7">
    <source>
        <dbReference type="PROSITE" id="PS50885"/>
    </source>
</evidence>
<dbReference type="GO" id="GO:0007165">
    <property type="term" value="P:signal transduction"/>
    <property type="evidence" value="ECO:0007669"/>
    <property type="project" value="UniProtKB-KW"/>
</dbReference>
<evidence type="ECO:0000259" key="6">
    <source>
        <dbReference type="PROSITE" id="PS50111"/>
    </source>
</evidence>
<evidence type="ECO:0000313" key="9">
    <source>
        <dbReference type="Proteomes" id="UP000001662"/>
    </source>
</evidence>
<name>D9R0T2_LACSW</name>
<dbReference type="HOGENOM" id="CLU_000445_107_16_9"/>
<dbReference type="Pfam" id="PF00015">
    <property type="entry name" value="MCPsignal"/>
    <property type="match status" value="1"/>
</dbReference>
<dbReference type="InterPro" id="IPR004089">
    <property type="entry name" value="MCPsignal_dom"/>
</dbReference>
<dbReference type="eggNOG" id="COG0840">
    <property type="taxonomic scope" value="Bacteria"/>
</dbReference>
<gene>
    <name evidence="8" type="ordered locus">Closa_0088</name>
</gene>